<gene>
    <name evidence="2" type="ORF">HD842_000627</name>
</gene>
<reference evidence="2 3" key="1">
    <citation type="submission" date="2020-08" db="EMBL/GenBank/DDBJ databases">
        <title>The Agave Microbiome: Exploring the role of microbial communities in plant adaptations to desert environments.</title>
        <authorList>
            <person name="Partida-Martinez L.P."/>
        </authorList>
    </citation>
    <scope>NUCLEOTIDE SEQUENCE [LARGE SCALE GENOMIC DNA]</scope>
    <source>
        <strain evidence="2 3">AT3.2</strain>
    </source>
</reference>
<dbReference type="EMBL" id="JACHBX010000001">
    <property type="protein sequence ID" value="MBB6132516.1"/>
    <property type="molecule type" value="Genomic_DNA"/>
</dbReference>
<sequence>MIRLAILAAVVLSVISPVSAQDVLLLGEVQRVILQPSGTADCPPPCPPDTLYPDGSRRICISNGGGCQTMDVKIERVYRGDAKGETQRFKSRIGEWGPSFPVHEKRIVVSEEAGEVSWSPAIEQDGKIFIDPRRLRRIGGIPTSANDDGKLAELDELLERTATARQH</sequence>
<accession>A0A7W9U6H7</accession>
<feature type="signal peptide" evidence="1">
    <location>
        <begin position="1"/>
        <end position="20"/>
    </location>
</feature>
<keyword evidence="3" id="KW-1185">Reference proteome</keyword>
<keyword evidence="1" id="KW-0732">Signal</keyword>
<organism evidence="2 3">
    <name type="scientific">Massilia aurea</name>
    <dbReference type="NCBI Taxonomy" id="373040"/>
    <lineage>
        <taxon>Bacteria</taxon>
        <taxon>Pseudomonadati</taxon>
        <taxon>Pseudomonadota</taxon>
        <taxon>Betaproteobacteria</taxon>
        <taxon>Burkholderiales</taxon>
        <taxon>Oxalobacteraceae</taxon>
        <taxon>Telluria group</taxon>
        <taxon>Massilia</taxon>
    </lineage>
</organism>
<evidence type="ECO:0000313" key="3">
    <source>
        <dbReference type="Proteomes" id="UP000540787"/>
    </source>
</evidence>
<evidence type="ECO:0000256" key="1">
    <source>
        <dbReference type="SAM" id="SignalP"/>
    </source>
</evidence>
<protein>
    <submittedName>
        <fullName evidence="2">Uncharacterized protein</fullName>
    </submittedName>
</protein>
<proteinExistence type="predicted"/>
<name>A0A7W9U6H7_9BURK</name>
<comment type="caution">
    <text evidence="2">The sequence shown here is derived from an EMBL/GenBank/DDBJ whole genome shotgun (WGS) entry which is preliminary data.</text>
</comment>
<dbReference type="AlphaFoldDB" id="A0A7W9U6H7"/>
<feature type="chain" id="PRO_5030752478" evidence="1">
    <location>
        <begin position="21"/>
        <end position="167"/>
    </location>
</feature>
<dbReference type="Proteomes" id="UP000540787">
    <property type="component" value="Unassembled WGS sequence"/>
</dbReference>
<dbReference type="RefSeq" id="WP_183550841.1">
    <property type="nucleotide sequence ID" value="NZ_JACHBX010000001.1"/>
</dbReference>
<evidence type="ECO:0000313" key="2">
    <source>
        <dbReference type="EMBL" id="MBB6132516.1"/>
    </source>
</evidence>